<protein>
    <recommendedName>
        <fullName evidence="6">Transcription antitermination protein NusB</fullName>
    </recommendedName>
    <alternativeName>
        <fullName evidence="6">Antitermination factor NusB</fullName>
    </alternativeName>
</protein>
<keyword evidence="10" id="KW-1185">Reference proteome</keyword>
<dbReference type="InterPro" id="IPR035926">
    <property type="entry name" value="NusB-like_sf"/>
</dbReference>
<organism evidence="9 10">
    <name type="scientific">Allopusillimonas soli</name>
    <dbReference type="NCBI Taxonomy" id="659016"/>
    <lineage>
        <taxon>Bacteria</taxon>
        <taxon>Pseudomonadati</taxon>
        <taxon>Pseudomonadota</taxon>
        <taxon>Betaproteobacteria</taxon>
        <taxon>Burkholderiales</taxon>
        <taxon>Alcaligenaceae</taxon>
        <taxon>Allopusillimonas</taxon>
    </lineage>
</organism>
<comment type="function">
    <text evidence="6">Involved in transcription antitermination. Required for transcription of ribosomal RNA (rRNA) genes. Binds specifically to the boxA antiterminator sequence of the ribosomal RNA (rrn) operons.</text>
</comment>
<evidence type="ECO:0000313" key="9">
    <source>
        <dbReference type="EMBL" id="NYT37681.1"/>
    </source>
</evidence>
<evidence type="ECO:0000313" key="10">
    <source>
        <dbReference type="Proteomes" id="UP000580517"/>
    </source>
</evidence>
<comment type="similarity">
    <text evidence="1 6">Belongs to the NusB family.</text>
</comment>
<dbReference type="PANTHER" id="PTHR11078:SF3">
    <property type="entry name" value="ANTITERMINATION NUSB DOMAIN-CONTAINING PROTEIN"/>
    <property type="match status" value="1"/>
</dbReference>
<dbReference type="InterPro" id="IPR011605">
    <property type="entry name" value="NusB_fam"/>
</dbReference>
<evidence type="ECO:0000256" key="5">
    <source>
        <dbReference type="ARBA" id="ARBA00023163"/>
    </source>
</evidence>
<dbReference type="GO" id="GO:0031564">
    <property type="term" value="P:transcription antitermination"/>
    <property type="evidence" value="ECO:0007669"/>
    <property type="project" value="UniProtKB-KW"/>
</dbReference>
<dbReference type="HAMAP" id="MF_00073">
    <property type="entry name" value="NusB"/>
    <property type="match status" value="1"/>
</dbReference>
<dbReference type="OrthoDB" id="9789556at2"/>
<dbReference type="GO" id="GO:0005829">
    <property type="term" value="C:cytosol"/>
    <property type="evidence" value="ECO:0007669"/>
    <property type="project" value="TreeGrafter"/>
</dbReference>
<dbReference type="NCBIfam" id="TIGR01951">
    <property type="entry name" value="nusB"/>
    <property type="match status" value="1"/>
</dbReference>
<dbReference type="GO" id="GO:0003723">
    <property type="term" value="F:RNA binding"/>
    <property type="evidence" value="ECO:0007669"/>
    <property type="project" value="UniProtKB-UniRule"/>
</dbReference>
<dbReference type="Gene3D" id="1.10.940.10">
    <property type="entry name" value="NusB-like"/>
    <property type="match status" value="1"/>
</dbReference>
<evidence type="ECO:0000256" key="7">
    <source>
        <dbReference type="SAM" id="MobiDB-lite"/>
    </source>
</evidence>
<reference evidence="9 10" key="1">
    <citation type="submission" date="2020-07" db="EMBL/GenBank/DDBJ databases">
        <title>Taxonomic revisions and descriptions of new bacterial species based on genomic comparisons in the high-G+C-content subgroup of the family Alcaligenaceae.</title>
        <authorList>
            <person name="Szabo A."/>
            <person name="Felfoldi T."/>
        </authorList>
    </citation>
    <scope>NUCLEOTIDE SEQUENCE [LARGE SCALE GENOMIC DNA]</scope>
    <source>
        <strain evidence="9 10">DSM 25264</strain>
    </source>
</reference>
<evidence type="ECO:0000256" key="6">
    <source>
        <dbReference type="HAMAP-Rule" id="MF_00073"/>
    </source>
</evidence>
<keyword evidence="5 6" id="KW-0804">Transcription</keyword>
<dbReference type="EMBL" id="JACCEW010000003">
    <property type="protein sequence ID" value="NYT37681.1"/>
    <property type="molecule type" value="Genomic_DNA"/>
</dbReference>
<keyword evidence="2 6" id="KW-0889">Transcription antitermination</keyword>
<dbReference type="GO" id="GO:0006353">
    <property type="term" value="P:DNA-templated transcription termination"/>
    <property type="evidence" value="ECO:0007669"/>
    <property type="project" value="UniProtKB-UniRule"/>
</dbReference>
<name>A0A853FGW4_9BURK</name>
<sequence>MTRTTKISTKTTKRIDILTTAKTQGTPSGGSRASARSARRRAREFALQGIYAWLLRGGSGLQDAGEIDAHIRDDSEFQDADADWYKTLFDGVVHAAPALREQFMPYVDRPLGELSPIEHGILLIGSFELINHIEVPYKVAINEAVELAKSFGGTDGFKFVNGVLDKVAADVRQAETSASARRR</sequence>
<keyword evidence="4 6" id="KW-0805">Transcription regulation</keyword>
<evidence type="ECO:0000256" key="1">
    <source>
        <dbReference type="ARBA" id="ARBA00005952"/>
    </source>
</evidence>
<dbReference type="SUPFAM" id="SSF48013">
    <property type="entry name" value="NusB-like"/>
    <property type="match status" value="1"/>
</dbReference>
<dbReference type="InterPro" id="IPR006027">
    <property type="entry name" value="NusB_RsmB_TIM44"/>
</dbReference>
<dbReference type="AlphaFoldDB" id="A0A853FGW4"/>
<evidence type="ECO:0000259" key="8">
    <source>
        <dbReference type="Pfam" id="PF01029"/>
    </source>
</evidence>
<gene>
    <name evidence="6 9" type="primary">nusB</name>
    <name evidence="9" type="ORF">H0A68_12415</name>
</gene>
<accession>A0A853FGW4</accession>
<dbReference type="Pfam" id="PF01029">
    <property type="entry name" value="NusB"/>
    <property type="match status" value="1"/>
</dbReference>
<feature type="domain" description="NusB/RsmB/TIM44" evidence="8">
    <location>
        <begin position="40"/>
        <end position="168"/>
    </location>
</feature>
<evidence type="ECO:0000256" key="2">
    <source>
        <dbReference type="ARBA" id="ARBA00022814"/>
    </source>
</evidence>
<dbReference type="PANTHER" id="PTHR11078">
    <property type="entry name" value="N UTILIZATION SUBSTANCE PROTEIN B-RELATED"/>
    <property type="match status" value="1"/>
</dbReference>
<feature type="compositionally biased region" description="Low complexity" evidence="7">
    <location>
        <begin position="1"/>
        <end position="10"/>
    </location>
</feature>
<feature type="region of interest" description="Disordered" evidence="7">
    <location>
        <begin position="1"/>
        <end position="37"/>
    </location>
</feature>
<keyword evidence="3 6" id="KW-0694">RNA-binding</keyword>
<evidence type="ECO:0000256" key="4">
    <source>
        <dbReference type="ARBA" id="ARBA00023015"/>
    </source>
</evidence>
<dbReference type="Proteomes" id="UP000580517">
    <property type="component" value="Unassembled WGS sequence"/>
</dbReference>
<evidence type="ECO:0000256" key="3">
    <source>
        <dbReference type="ARBA" id="ARBA00022884"/>
    </source>
</evidence>
<comment type="caution">
    <text evidence="9">The sequence shown here is derived from an EMBL/GenBank/DDBJ whole genome shotgun (WGS) entry which is preliminary data.</text>
</comment>
<proteinExistence type="inferred from homology"/>